<keyword evidence="1" id="KW-1133">Transmembrane helix</keyword>
<gene>
    <name evidence="2" type="ORF">CLEI1391_LOCUS15745</name>
</gene>
<name>A0A7S0RYQ0_9CHLO</name>
<dbReference type="PANTHER" id="PTHR34543:SF1">
    <property type="entry name" value="PROTEIN ABA DEFICIENT 4, CHLOROPLASTIC"/>
    <property type="match status" value="1"/>
</dbReference>
<evidence type="ECO:0000256" key="1">
    <source>
        <dbReference type="SAM" id="Phobius"/>
    </source>
</evidence>
<feature type="transmembrane region" description="Helical" evidence="1">
    <location>
        <begin position="81"/>
        <end position="103"/>
    </location>
</feature>
<dbReference type="EMBL" id="HBFB01028135">
    <property type="protein sequence ID" value="CAD8691562.1"/>
    <property type="molecule type" value="Transcribed_RNA"/>
</dbReference>
<reference evidence="2" key="1">
    <citation type="submission" date="2021-01" db="EMBL/GenBank/DDBJ databases">
        <authorList>
            <person name="Corre E."/>
            <person name="Pelletier E."/>
            <person name="Niang G."/>
            <person name="Scheremetjew M."/>
            <person name="Finn R."/>
            <person name="Kale V."/>
            <person name="Holt S."/>
            <person name="Cochrane G."/>
            <person name="Meng A."/>
            <person name="Brown T."/>
            <person name="Cohen L."/>
        </authorList>
    </citation>
    <scope>NUCLEOTIDE SEQUENCE</scope>
    <source>
        <strain evidence="2">SAG 11-49</strain>
    </source>
</reference>
<evidence type="ECO:0000313" key="2">
    <source>
        <dbReference type="EMBL" id="CAD8691562.1"/>
    </source>
</evidence>
<sequence length="254" mass="26732">MQQSLTIRQHVKVGAVVRDHYGPLRLAPLARGTAHVPLPSSQYIQHQAGSSCQQRGSVRTYAKKAAIAAAAAPVAAAVPNAVAYAVMASCVYTAIIFAAMILAPRASVVRKTMRSYWVLAPLALIYLALLAYSWSPDTLSILMPGSLADGFTGGFNPQFFPKLSGIQALFSRPATAASWLAHITAVNAFLGRTIYLDGIATSTPTALSLLVAAVFGPLGLLLHWLTKTLFGGKGGTQVVDGGNGGRITLLPYDK</sequence>
<keyword evidence="1" id="KW-0812">Transmembrane</keyword>
<dbReference type="PANTHER" id="PTHR34543">
    <property type="entry name" value="PROTEIN ABA DEFICIENT 4, CHLOROPLASTIC"/>
    <property type="match status" value="1"/>
</dbReference>
<keyword evidence="1" id="KW-0472">Membrane</keyword>
<proteinExistence type="predicted"/>
<dbReference type="InterPro" id="IPR025461">
    <property type="entry name" value="ABA4-like"/>
</dbReference>
<protein>
    <submittedName>
        <fullName evidence="2">Uncharacterized protein</fullName>
    </submittedName>
</protein>
<feature type="transmembrane region" description="Helical" evidence="1">
    <location>
        <begin position="206"/>
        <end position="225"/>
    </location>
</feature>
<organism evidence="2">
    <name type="scientific">Chlamydomonas leiostraca</name>
    <dbReference type="NCBI Taxonomy" id="1034604"/>
    <lineage>
        <taxon>Eukaryota</taxon>
        <taxon>Viridiplantae</taxon>
        <taxon>Chlorophyta</taxon>
        <taxon>core chlorophytes</taxon>
        <taxon>Chlorophyceae</taxon>
        <taxon>CS clade</taxon>
        <taxon>Chlamydomonadales</taxon>
        <taxon>Chlamydomonadaceae</taxon>
        <taxon>Chlamydomonas</taxon>
    </lineage>
</organism>
<accession>A0A7S0RYQ0</accession>
<dbReference type="AlphaFoldDB" id="A0A7S0RYQ0"/>
<dbReference type="Pfam" id="PF14108">
    <property type="entry name" value="ABA4-like"/>
    <property type="match status" value="1"/>
</dbReference>
<feature type="transmembrane region" description="Helical" evidence="1">
    <location>
        <begin position="115"/>
        <end position="134"/>
    </location>
</feature>